<sequence length="368" mass="41102">MREYYRKNEILLDQLSGDVETKTIHDCEMSVKKIPDPMEGTVLDPRVYADRKAAEQKENPLAEYVEIPVDLVRKLPAAPSFDVTETEVLTEKKVISTRNGDTDIYVYTPAGGMDKKPMLLFIHGGAFIAGSTKVVENFCKLIAEMSGAVVAGVDYRLAPEHYFPAGLYDCYDTMVYLYEHAKDFGADKDKIAVGGDSAGGTLAIGCCMLEKQAVDEGKIKKSRIRYEALVYPGVLVDNFKLDDYKWKMSEYDIPEDDVLAMGAALSLKAMTAEMPLLYTGKDEHVKDPLAAPLCAEDLSYLPKTLNVLCEYDYLRLQGEAFSRKLVREGVDVRTILYQGMDHEFVDRVGYCPQAYDLAAEIAKDLVQL</sequence>
<gene>
    <name evidence="3" type="ORF">RIL183_19951</name>
</gene>
<accession>A0A0M6WJ28</accession>
<dbReference type="PANTHER" id="PTHR48081">
    <property type="entry name" value="AB HYDROLASE SUPERFAMILY PROTEIN C4A8.06C"/>
    <property type="match status" value="1"/>
</dbReference>
<keyword evidence="4" id="KW-1185">Reference proteome</keyword>
<dbReference type="AlphaFoldDB" id="A0A0M6WJ28"/>
<dbReference type="RefSeq" id="WP_082424410.1">
    <property type="nucleotide sequence ID" value="NZ_CVRS01000065.1"/>
</dbReference>
<dbReference type="SUPFAM" id="SSF53474">
    <property type="entry name" value="alpha/beta-Hydrolases"/>
    <property type="match status" value="1"/>
</dbReference>
<evidence type="ECO:0000313" key="3">
    <source>
        <dbReference type="EMBL" id="CRL36695.1"/>
    </source>
</evidence>
<proteinExistence type="predicted"/>
<dbReference type="GO" id="GO:0016787">
    <property type="term" value="F:hydrolase activity"/>
    <property type="evidence" value="ECO:0007669"/>
    <property type="project" value="UniProtKB-KW"/>
</dbReference>
<evidence type="ECO:0000313" key="4">
    <source>
        <dbReference type="Proteomes" id="UP000049828"/>
    </source>
</evidence>
<dbReference type="Proteomes" id="UP000049828">
    <property type="component" value="Unassembled WGS sequence"/>
</dbReference>
<dbReference type="InterPro" id="IPR050300">
    <property type="entry name" value="GDXG_lipolytic_enzyme"/>
</dbReference>
<dbReference type="InterPro" id="IPR013094">
    <property type="entry name" value="AB_hydrolase_3"/>
</dbReference>
<dbReference type="InterPro" id="IPR029058">
    <property type="entry name" value="AB_hydrolase_fold"/>
</dbReference>
<evidence type="ECO:0000259" key="2">
    <source>
        <dbReference type="Pfam" id="PF07859"/>
    </source>
</evidence>
<dbReference type="Pfam" id="PF07859">
    <property type="entry name" value="Abhydrolase_3"/>
    <property type="match status" value="1"/>
</dbReference>
<reference evidence="4" key="1">
    <citation type="submission" date="2015-05" db="EMBL/GenBank/DDBJ databases">
        <authorList>
            <consortium name="Pathogen Informatics"/>
        </authorList>
    </citation>
    <scope>NUCLEOTIDE SEQUENCE [LARGE SCALE GENOMIC DNA]</scope>
    <source>
        <strain evidence="4">L1-83</strain>
    </source>
</reference>
<dbReference type="EMBL" id="CVRS01000065">
    <property type="protein sequence ID" value="CRL36695.1"/>
    <property type="molecule type" value="Genomic_DNA"/>
</dbReference>
<keyword evidence="1" id="KW-0378">Hydrolase</keyword>
<name>A0A0M6WJ28_9FIRM</name>
<dbReference type="OrthoDB" id="24847at2"/>
<feature type="domain" description="Alpha/beta hydrolase fold-3" evidence="2">
    <location>
        <begin position="119"/>
        <end position="345"/>
    </location>
</feature>
<protein>
    <recommendedName>
        <fullName evidence="2">Alpha/beta hydrolase fold-3 domain-containing protein</fullName>
    </recommendedName>
</protein>
<evidence type="ECO:0000256" key="1">
    <source>
        <dbReference type="ARBA" id="ARBA00022801"/>
    </source>
</evidence>
<organism evidence="3 4">
    <name type="scientific">Roseburia inulinivorans</name>
    <dbReference type="NCBI Taxonomy" id="360807"/>
    <lineage>
        <taxon>Bacteria</taxon>
        <taxon>Bacillati</taxon>
        <taxon>Bacillota</taxon>
        <taxon>Clostridia</taxon>
        <taxon>Lachnospirales</taxon>
        <taxon>Lachnospiraceae</taxon>
        <taxon>Roseburia</taxon>
    </lineage>
</organism>
<dbReference type="PANTHER" id="PTHR48081:SF8">
    <property type="entry name" value="ALPHA_BETA HYDROLASE FOLD-3 DOMAIN-CONTAINING PROTEIN-RELATED"/>
    <property type="match status" value="1"/>
</dbReference>
<dbReference type="Gene3D" id="3.40.50.1820">
    <property type="entry name" value="alpha/beta hydrolase"/>
    <property type="match status" value="1"/>
</dbReference>